<dbReference type="InterPro" id="IPR043128">
    <property type="entry name" value="Rev_trsase/Diguanyl_cyclase"/>
</dbReference>
<dbReference type="PhylomeDB" id="A0A0G4HJ91"/>
<dbReference type="VEuPathDB" id="CryptoDB:Cvel_28049"/>
<proteinExistence type="predicted"/>
<evidence type="ECO:0000313" key="4">
    <source>
        <dbReference type="EMBL" id="CEM44112.1"/>
    </source>
</evidence>
<feature type="domain" description="CCHC-type" evidence="3">
    <location>
        <begin position="278"/>
        <end position="294"/>
    </location>
</feature>
<keyword evidence="1" id="KW-0863">Zinc-finger</keyword>
<name>A0A0G4HJ91_9ALVE</name>
<feature type="coiled-coil region" evidence="2">
    <location>
        <begin position="11"/>
        <end position="52"/>
    </location>
</feature>
<dbReference type="InterPro" id="IPR032567">
    <property type="entry name" value="RTL1-rel"/>
</dbReference>
<dbReference type="GO" id="GO:0003676">
    <property type="term" value="F:nucleic acid binding"/>
    <property type="evidence" value="ECO:0007669"/>
    <property type="project" value="InterPro"/>
</dbReference>
<dbReference type="EMBL" id="CDMZ01002842">
    <property type="protein sequence ID" value="CEM44112.1"/>
    <property type="molecule type" value="Genomic_DNA"/>
</dbReference>
<dbReference type="Pfam" id="PF03732">
    <property type="entry name" value="Retrotrans_gag"/>
    <property type="match status" value="1"/>
</dbReference>
<dbReference type="CDD" id="cd01647">
    <property type="entry name" value="RT_LTR"/>
    <property type="match status" value="1"/>
</dbReference>
<evidence type="ECO:0000256" key="1">
    <source>
        <dbReference type="PROSITE-ProRule" id="PRU00047"/>
    </source>
</evidence>
<dbReference type="InterPro" id="IPR021109">
    <property type="entry name" value="Peptidase_aspartic_dom_sf"/>
</dbReference>
<dbReference type="InterPro" id="IPR005162">
    <property type="entry name" value="Retrotrans_gag_dom"/>
</dbReference>
<reference evidence="4" key="1">
    <citation type="submission" date="2014-11" db="EMBL/GenBank/DDBJ databases">
        <authorList>
            <person name="Otto D Thomas"/>
            <person name="Naeem Raeece"/>
        </authorList>
    </citation>
    <scope>NUCLEOTIDE SEQUENCE</scope>
</reference>
<dbReference type="CDD" id="cd00303">
    <property type="entry name" value="retropepsin_like"/>
    <property type="match status" value="1"/>
</dbReference>
<gene>
    <name evidence="4" type="ORF">Cvel_28049</name>
</gene>
<protein>
    <recommendedName>
        <fullName evidence="3">CCHC-type domain-containing protein</fullName>
    </recommendedName>
</protein>
<keyword evidence="2" id="KW-0175">Coiled coil</keyword>
<organism evidence="4">
    <name type="scientific">Chromera velia CCMP2878</name>
    <dbReference type="NCBI Taxonomy" id="1169474"/>
    <lineage>
        <taxon>Eukaryota</taxon>
        <taxon>Sar</taxon>
        <taxon>Alveolata</taxon>
        <taxon>Colpodellida</taxon>
        <taxon>Chromeraceae</taxon>
        <taxon>Chromera</taxon>
    </lineage>
</organism>
<dbReference type="AlphaFoldDB" id="A0A0G4HJ91"/>
<dbReference type="PANTHER" id="PTHR15503:SF22">
    <property type="entry name" value="TRANSPOSON TY3-I GAG POLYPROTEIN"/>
    <property type="match status" value="1"/>
</dbReference>
<dbReference type="SUPFAM" id="SSF56672">
    <property type="entry name" value="DNA/RNA polymerases"/>
    <property type="match status" value="1"/>
</dbReference>
<accession>A0A0G4HJ91</accession>
<dbReference type="GO" id="GO:0008270">
    <property type="term" value="F:zinc ion binding"/>
    <property type="evidence" value="ECO:0007669"/>
    <property type="project" value="UniProtKB-KW"/>
</dbReference>
<dbReference type="InterPro" id="IPR001878">
    <property type="entry name" value="Znf_CCHC"/>
</dbReference>
<keyword evidence="1" id="KW-0479">Metal-binding</keyword>
<dbReference type="PANTHER" id="PTHR15503">
    <property type="entry name" value="LDOC1 RELATED"/>
    <property type="match status" value="1"/>
</dbReference>
<dbReference type="Gene3D" id="3.10.10.10">
    <property type="entry name" value="HIV Type 1 Reverse Transcriptase, subunit A, domain 1"/>
    <property type="match status" value="1"/>
</dbReference>
<sequence>MDPSTITPELIQQLIQTQQQQQAEIQALQVQNGQLTQQNQQLHQELINHQQTVVTAQQSTAGNSPPAAVKSNLKPKEPFTYADSRKQLPDWLRTTERWLRLSRALEAEKCEAACQYLSCPLQRWYELENLRKPFQGWKNFKERIGKKFKDPNAQTRLREEVRAMKCGNKTVQKYTDDFIEKAMQIEDVTETDLLHDYLRGLLTDIRLAVKRRGVTGLEAVITVADEEDQLIRGERADRGGHAVQQRNTDGPAPMEIDRLSRLYALSHEQVQRHIREDRCFNCHQQGHRANRCPKSNNRLFPQQHRNFPYQSFQQQQQQHRNAPPHLDNRNFRHMGVGSPLMQPQGPVVPSGLAPSPMQHQQMWQPAACPVTDFPPGLWGSQRQNQNAGMQNAYPFRRYYSTKTSRAPGKLIRFHGWLAGVPVRCLYNPGADSNFFAHSVAESNRFTLWNLDEPTACKGGLNGGPQLPISQEVKGLPLCIQGFSAPLNLTVVDLDDDYNVVLGMPFCEEYISIPHYCEKSLTIPACESPTGRDLLLLDSEEYPAEGEGEDFFSQRELRRLMKRPSSRMHLFRLKAVRKGGMSDTLGVHSLQSAGKPGDPPPLSSFPPDHPINSSTYTGFQKHLQSKEVPPSVRPVLEKHFNRFSGELPGFPPHRKIECEIKLEAGHSPSARAPYRLSYGQLDELRRQLDSYLEKGHIRPSTSPYAAPVLFVQKADGTQRMCIDFTGLNKITVRDKFPIPHPEELLSRLHSAKFFSSLDLRQYFH</sequence>
<dbReference type="SMART" id="SM00343">
    <property type="entry name" value="ZnF_C2HC"/>
    <property type="match status" value="1"/>
</dbReference>
<dbReference type="Gene3D" id="4.10.60.10">
    <property type="entry name" value="Zinc finger, CCHC-type"/>
    <property type="match status" value="1"/>
</dbReference>
<dbReference type="SUPFAM" id="SSF57756">
    <property type="entry name" value="Retrovirus zinc finger-like domains"/>
    <property type="match status" value="1"/>
</dbReference>
<dbReference type="PROSITE" id="PS50158">
    <property type="entry name" value="ZF_CCHC"/>
    <property type="match status" value="1"/>
</dbReference>
<dbReference type="InterPro" id="IPR036875">
    <property type="entry name" value="Znf_CCHC_sf"/>
</dbReference>
<dbReference type="Gene3D" id="2.40.70.10">
    <property type="entry name" value="Acid Proteases"/>
    <property type="match status" value="1"/>
</dbReference>
<dbReference type="Gene3D" id="3.30.70.270">
    <property type="match status" value="1"/>
</dbReference>
<evidence type="ECO:0000259" key="3">
    <source>
        <dbReference type="PROSITE" id="PS50158"/>
    </source>
</evidence>
<keyword evidence="1" id="KW-0862">Zinc</keyword>
<dbReference type="InterPro" id="IPR043502">
    <property type="entry name" value="DNA/RNA_pol_sf"/>
</dbReference>
<evidence type="ECO:0000256" key="2">
    <source>
        <dbReference type="SAM" id="Coils"/>
    </source>
</evidence>